<proteinExistence type="predicted"/>
<dbReference type="GO" id="GO:0005737">
    <property type="term" value="C:cytoplasm"/>
    <property type="evidence" value="ECO:0007669"/>
    <property type="project" value="TreeGrafter"/>
</dbReference>
<dbReference type="SMART" id="SM00421">
    <property type="entry name" value="HTH_LUXR"/>
    <property type="match status" value="1"/>
</dbReference>
<dbReference type="InterPro" id="IPR036388">
    <property type="entry name" value="WH-like_DNA-bd_sf"/>
</dbReference>
<dbReference type="GO" id="GO:0003677">
    <property type="term" value="F:DNA binding"/>
    <property type="evidence" value="ECO:0007669"/>
    <property type="project" value="InterPro"/>
</dbReference>
<accession>A0A495JCG9</accession>
<keyword evidence="1" id="KW-0547">Nucleotide-binding</keyword>
<sequence length="908" mass="97281">MTGGNPSLVRQIIWGREPEFAVLRRLVEGLPDGGGVFVVRGGAGIGKSSLLTAVGQEAASRGIETLTLVGVQAEWRLPFAAAHTLVGLLGVGLPPAVGGSLDHYQFQLSLALLDALTTRSAHRPLLILVDDAQWLDTPSWEALAFVGRRLATDPVALILAMRDGPETEARLARMSVAELQVEPLSEEHSLAVLDERAPGLDPRLRARILAEAAGNPLAIGELAAAVTRAGETVLLSSSLPLTTRLERTFGLSIAEMPVLTRALLLVAALDDGDRLDEIMAAATLVAGVPLTVEDVEPAIAARLVDIDDSFQIRFRHPLVRSAIQHEATCSQRQQAHSALARVTSDPERAVRHRAAATVGTDEQVADEVDQLAARLRQRGAAGAAAPLWARAAQLTGDVRRRASLLLRALEMTLEVADHENAAQLLRAIVPEDLSVEDQVVLQLLREVAEGGWSAAARLPTHIAAAEGLRRSGHHDCALDVLSRVALRGYFSNLDQELRDDWLALLDRLDLPALTPLTPRLVATLGLIAPVERGAVVVERLATLLERPDLSGIDLTELAAGATAVGALGAATRLAAEAVALNRQQGNLISLTWALTYQAWNAVALGDASLARAAAAEADALGGETRQRNYVLPNKLNQGHAEALRGNSDTARTMADECERALLSNGAHTMLAMVRVIRGVAALADGRYAEAHDELDAVFDPSSASYHPYVRFSVIAHLAEAGAHCDRHDQVAARIRELEPIDEAGPSPQLRVTLRCARALVAPDEQAEVALRAALETNLTAWPFERSRLQLAYGTRLRRRQPAAARSILRAAADTFDALGARPWAARAQRELRASGETRRRPADGADQLTPQELQVALLVAQGLSNREIAGRLFVSPRTVSTHLYRIYPKLGVGSRTALATVMARGHVI</sequence>
<dbReference type="EMBL" id="RBKT01000001">
    <property type="protein sequence ID" value="RKR86615.1"/>
    <property type="molecule type" value="Genomic_DNA"/>
</dbReference>
<gene>
    <name evidence="4" type="ORF">BDK92_0853</name>
</gene>
<keyword evidence="2" id="KW-0067">ATP-binding</keyword>
<name>A0A495JCG9_9ACTN</name>
<organism evidence="4 5">
    <name type="scientific">Micromonospora pisi</name>
    <dbReference type="NCBI Taxonomy" id="589240"/>
    <lineage>
        <taxon>Bacteria</taxon>
        <taxon>Bacillati</taxon>
        <taxon>Actinomycetota</taxon>
        <taxon>Actinomycetes</taxon>
        <taxon>Micromonosporales</taxon>
        <taxon>Micromonosporaceae</taxon>
        <taxon>Micromonospora</taxon>
    </lineage>
</organism>
<evidence type="ECO:0000313" key="4">
    <source>
        <dbReference type="EMBL" id="RKR86615.1"/>
    </source>
</evidence>
<dbReference type="PRINTS" id="PR00038">
    <property type="entry name" value="HTHLUXR"/>
</dbReference>
<feature type="domain" description="HTH luxR-type" evidence="3">
    <location>
        <begin position="841"/>
        <end position="906"/>
    </location>
</feature>
<dbReference type="GO" id="GO:0006355">
    <property type="term" value="P:regulation of DNA-templated transcription"/>
    <property type="evidence" value="ECO:0007669"/>
    <property type="project" value="InterPro"/>
</dbReference>
<dbReference type="PANTHER" id="PTHR16305">
    <property type="entry name" value="TESTICULAR SOLUBLE ADENYLYL CYCLASE"/>
    <property type="match status" value="1"/>
</dbReference>
<dbReference type="Gene3D" id="1.10.10.10">
    <property type="entry name" value="Winged helix-like DNA-binding domain superfamily/Winged helix DNA-binding domain"/>
    <property type="match status" value="1"/>
</dbReference>
<dbReference type="Pfam" id="PF00196">
    <property type="entry name" value="GerE"/>
    <property type="match status" value="1"/>
</dbReference>
<comment type="caution">
    <text evidence="4">The sequence shown here is derived from an EMBL/GenBank/DDBJ whole genome shotgun (WGS) entry which is preliminary data.</text>
</comment>
<keyword evidence="5" id="KW-1185">Reference proteome</keyword>
<reference evidence="4 5" key="1">
    <citation type="submission" date="2018-10" db="EMBL/GenBank/DDBJ databases">
        <title>Sequencing the genomes of 1000 actinobacteria strains.</title>
        <authorList>
            <person name="Klenk H.-P."/>
        </authorList>
    </citation>
    <scope>NUCLEOTIDE SEQUENCE [LARGE SCALE GENOMIC DNA]</scope>
    <source>
        <strain evidence="4 5">DSM 45175</strain>
    </source>
</reference>
<dbReference type="AlphaFoldDB" id="A0A495JCG9"/>
<dbReference type="SUPFAM" id="SSF46894">
    <property type="entry name" value="C-terminal effector domain of the bipartite response regulators"/>
    <property type="match status" value="1"/>
</dbReference>
<dbReference type="InterPro" id="IPR041664">
    <property type="entry name" value="AAA_16"/>
</dbReference>
<dbReference type="OrthoDB" id="3514764at2"/>
<dbReference type="InterPro" id="IPR016032">
    <property type="entry name" value="Sig_transdc_resp-reg_C-effctor"/>
</dbReference>
<evidence type="ECO:0000256" key="2">
    <source>
        <dbReference type="ARBA" id="ARBA00022840"/>
    </source>
</evidence>
<dbReference type="Proteomes" id="UP000277671">
    <property type="component" value="Unassembled WGS sequence"/>
</dbReference>
<dbReference type="PANTHER" id="PTHR16305:SF35">
    <property type="entry name" value="TRANSCRIPTIONAL ACTIVATOR DOMAIN"/>
    <property type="match status" value="1"/>
</dbReference>
<evidence type="ECO:0000259" key="3">
    <source>
        <dbReference type="PROSITE" id="PS50043"/>
    </source>
</evidence>
<dbReference type="CDD" id="cd06170">
    <property type="entry name" value="LuxR_C_like"/>
    <property type="match status" value="1"/>
</dbReference>
<dbReference type="GO" id="GO:0005524">
    <property type="term" value="F:ATP binding"/>
    <property type="evidence" value="ECO:0007669"/>
    <property type="project" value="UniProtKB-KW"/>
</dbReference>
<dbReference type="SUPFAM" id="SSF52540">
    <property type="entry name" value="P-loop containing nucleoside triphosphate hydrolases"/>
    <property type="match status" value="1"/>
</dbReference>
<dbReference type="PROSITE" id="PS00622">
    <property type="entry name" value="HTH_LUXR_1"/>
    <property type="match status" value="1"/>
</dbReference>
<dbReference type="InterPro" id="IPR000792">
    <property type="entry name" value="Tscrpt_reg_LuxR_C"/>
</dbReference>
<dbReference type="GO" id="GO:0004016">
    <property type="term" value="F:adenylate cyclase activity"/>
    <property type="evidence" value="ECO:0007669"/>
    <property type="project" value="TreeGrafter"/>
</dbReference>
<dbReference type="Pfam" id="PF13191">
    <property type="entry name" value="AAA_16"/>
    <property type="match status" value="1"/>
</dbReference>
<evidence type="ECO:0000313" key="5">
    <source>
        <dbReference type="Proteomes" id="UP000277671"/>
    </source>
</evidence>
<protein>
    <submittedName>
        <fullName evidence="4">AAA ATPase-like protein</fullName>
    </submittedName>
</protein>
<dbReference type="PROSITE" id="PS50043">
    <property type="entry name" value="HTH_LUXR_2"/>
    <property type="match status" value="1"/>
</dbReference>
<dbReference type="InterPro" id="IPR027417">
    <property type="entry name" value="P-loop_NTPase"/>
</dbReference>
<evidence type="ECO:0000256" key="1">
    <source>
        <dbReference type="ARBA" id="ARBA00022741"/>
    </source>
</evidence>